<organism evidence="1">
    <name type="scientific">Phaffia rhodozyma</name>
    <name type="common">Yeast</name>
    <name type="synonym">Xanthophyllomyces dendrorhous</name>
    <dbReference type="NCBI Taxonomy" id="264483"/>
    <lineage>
        <taxon>Eukaryota</taxon>
        <taxon>Fungi</taxon>
        <taxon>Dikarya</taxon>
        <taxon>Basidiomycota</taxon>
        <taxon>Agaricomycotina</taxon>
        <taxon>Tremellomycetes</taxon>
        <taxon>Cystofilobasidiales</taxon>
        <taxon>Mrakiaceae</taxon>
        <taxon>Phaffia</taxon>
    </lineage>
</organism>
<sequence>MFVGATEQDFLSAQTINLGCPSMTIRCVKDGKWPSGIVGDIGKKEFCFSGFRCNQCEEQANTDECNLTFPIECEEACQAFAPIPF</sequence>
<dbReference type="AlphaFoldDB" id="A0A0F7STI5"/>
<evidence type="ECO:0000313" key="1">
    <source>
        <dbReference type="EMBL" id="CED83328.1"/>
    </source>
</evidence>
<accession>A0A0F7STI5</accession>
<dbReference type="EMBL" id="LN483142">
    <property type="protein sequence ID" value="CED83328.1"/>
    <property type="molecule type" value="Genomic_DNA"/>
</dbReference>
<proteinExistence type="predicted"/>
<reference evidence="1" key="1">
    <citation type="submission" date="2014-08" db="EMBL/GenBank/DDBJ databases">
        <authorList>
            <person name="Sharma Rahul"/>
            <person name="Thines Marco"/>
        </authorList>
    </citation>
    <scope>NUCLEOTIDE SEQUENCE</scope>
</reference>
<protein>
    <submittedName>
        <fullName evidence="1">Uncharacterized protein</fullName>
    </submittedName>
</protein>
<name>A0A0F7STI5_PHARH</name>